<dbReference type="PANTHER" id="PTHR24271">
    <property type="entry name" value="KALLIKREIN-RELATED"/>
    <property type="match status" value="1"/>
</dbReference>
<dbReference type="PROSITE" id="PS00135">
    <property type="entry name" value="TRYPSIN_SER"/>
    <property type="match status" value="1"/>
</dbReference>
<feature type="signal peptide" evidence="10">
    <location>
        <begin position="1"/>
        <end position="39"/>
    </location>
</feature>
<comment type="similarity">
    <text evidence="1">Belongs to the peptidase S1 family. Snake venom subfamily.</text>
</comment>
<dbReference type="GeneID" id="102952757"/>
<keyword evidence="5" id="KW-0865">Zymogen</keyword>
<keyword evidence="6" id="KW-1015">Disulfide bond</keyword>
<dbReference type="SUPFAM" id="SSF50494">
    <property type="entry name" value="Trypsin-like serine proteases"/>
    <property type="match status" value="1"/>
</dbReference>
<evidence type="ECO:0000313" key="13">
    <source>
        <dbReference type="Proteomes" id="UP000675900"/>
    </source>
</evidence>
<reference evidence="12" key="1">
    <citation type="submission" date="2025-08" db="UniProtKB">
        <authorList>
            <consortium name="Ensembl"/>
        </authorList>
    </citation>
    <scope>IDENTIFICATION</scope>
</reference>
<protein>
    <recommendedName>
        <fullName evidence="8">tissue kallikrein</fullName>
        <ecNumber evidence="8">3.4.21.35</ecNumber>
    </recommendedName>
</protein>
<dbReference type="PRINTS" id="PR00722">
    <property type="entry name" value="CHYMOTRYPSIN"/>
</dbReference>
<sequence length="272" mass="29543">MWKDSGDPKTTAAVQGRQTWRWLTLGSSILWLLCVSGLSQPATEKIIKGKECARHSQPWQVGLFEGTSLRCGGVLTGRRWVLTAAHCSGSRYWVRLGEHSLSRLDWTEQIRRSGFSVTHPGYQRARHSHDNDLRLLRLGTPVRLTRSVQLLPLPTTCAAAGTKCHISGWGITNQPGKPFPDLLQCLNVSIVSSAACQALFPGKITDNMVCASGADGADACQGDSGGPLVCGGVLQGLVSWGTVEPCGQKGIPGVYTNICKYVDWIRMVMRNN</sequence>
<evidence type="ECO:0000256" key="8">
    <source>
        <dbReference type="ARBA" id="ARBA00039014"/>
    </source>
</evidence>
<feature type="chain" id="PRO_5034466802" description="tissue kallikrein" evidence="10">
    <location>
        <begin position="40"/>
        <end position="272"/>
    </location>
</feature>
<gene>
    <name evidence="12" type="primary">KLK12</name>
</gene>
<dbReference type="InterPro" id="IPR033116">
    <property type="entry name" value="TRYPSIN_SER"/>
</dbReference>
<dbReference type="Proteomes" id="UP000675900">
    <property type="component" value="Unassembled WGS sequence"/>
</dbReference>
<dbReference type="CDD" id="cd00190">
    <property type="entry name" value="Tryp_SPc"/>
    <property type="match status" value="1"/>
</dbReference>
<evidence type="ECO:0000256" key="1">
    <source>
        <dbReference type="ARBA" id="ARBA00009228"/>
    </source>
</evidence>
<feature type="domain" description="Peptidase S1" evidence="11">
    <location>
        <begin position="46"/>
        <end position="270"/>
    </location>
</feature>
<dbReference type="PROSITE" id="PS00134">
    <property type="entry name" value="TRYPSIN_HIS"/>
    <property type="match status" value="1"/>
</dbReference>
<dbReference type="FunFam" id="2.40.10.10:FF:000021">
    <property type="entry name" value="Kallikrein 1"/>
    <property type="match status" value="1"/>
</dbReference>
<evidence type="ECO:0000256" key="9">
    <source>
        <dbReference type="RuleBase" id="RU363034"/>
    </source>
</evidence>
<dbReference type="GO" id="GO:0004252">
    <property type="term" value="F:serine-type endopeptidase activity"/>
    <property type="evidence" value="ECO:0007669"/>
    <property type="project" value="UniProtKB-EC"/>
</dbReference>
<keyword evidence="3 9" id="KW-0378">Hydrolase</keyword>
<evidence type="ECO:0000256" key="7">
    <source>
        <dbReference type="ARBA" id="ARBA00036706"/>
    </source>
</evidence>
<dbReference type="FunFam" id="2.40.10.10:FF:000010">
    <property type="entry name" value="Kallikrein related peptidase 11"/>
    <property type="match status" value="1"/>
</dbReference>
<dbReference type="RefSeq" id="XP_015394869.1">
    <property type="nucleotide sequence ID" value="XM_015539383.1"/>
</dbReference>
<dbReference type="InterPro" id="IPR043504">
    <property type="entry name" value="Peptidase_S1_PA_chymotrypsin"/>
</dbReference>
<evidence type="ECO:0000256" key="5">
    <source>
        <dbReference type="ARBA" id="ARBA00023145"/>
    </source>
</evidence>
<evidence type="ECO:0000256" key="6">
    <source>
        <dbReference type="ARBA" id="ARBA00023157"/>
    </source>
</evidence>
<keyword evidence="2 9" id="KW-0645">Protease</keyword>
<proteinExistence type="inferred from homology"/>
<dbReference type="InterPro" id="IPR001314">
    <property type="entry name" value="Peptidase_S1A"/>
</dbReference>
<dbReference type="GO" id="GO:0030141">
    <property type="term" value="C:secretory granule"/>
    <property type="evidence" value="ECO:0007669"/>
    <property type="project" value="TreeGrafter"/>
</dbReference>
<keyword evidence="13" id="KW-1185">Reference proteome</keyword>
<dbReference type="Pfam" id="PF00089">
    <property type="entry name" value="Trypsin"/>
    <property type="match status" value="1"/>
</dbReference>
<comment type="catalytic activity">
    <reaction evidence="7">
        <text>Preferential cleavage of Arg-|-Xaa bonds in small molecule substrates. Highly selective action to release kallidin (lysyl-bradykinin) from kininogen involves hydrolysis of Met-|-Xaa or Leu-|-Xaa.</text>
        <dbReference type="EC" id="3.4.21.35"/>
    </reaction>
</comment>
<accession>A0A8C9KQF7</accession>
<keyword evidence="10" id="KW-0732">Signal</keyword>
<organism evidence="12 13">
    <name type="scientific">Panthera tigris altaica</name>
    <name type="common">Siberian tiger</name>
    <dbReference type="NCBI Taxonomy" id="74533"/>
    <lineage>
        <taxon>Eukaryota</taxon>
        <taxon>Metazoa</taxon>
        <taxon>Chordata</taxon>
        <taxon>Craniata</taxon>
        <taxon>Vertebrata</taxon>
        <taxon>Euteleostomi</taxon>
        <taxon>Mammalia</taxon>
        <taxon>Eutheria</taxon>
        <taxon>Laurasiatheria</taxon>
        <taxon>Carnivora</taxon>
        <taxon>Feliformia</taxon>
        <taxon>Felidae</taxon>
        <taxon>Pantherinae</taxon>
        <taxon>Panthera</taxon>
    </lineage>
</organism>
<evidence type="ECO:0000313" key="12">
    <source>
        <dbReference type="Ensembl" id="ENSPTIP00000022084.1"/>
    </source>
</evidence>
<evidence type="ECO:0000256" key="3">
    <source>
        <dbReference type="ARBA" id="ARBA00022801"/>
    </source>
</evidence>
<evidence type="ECO:0000259" key="11">
    <source>
        <dbReference type="PROSITE" id="PS50240"/>
    </source>
</evidence>
<keyword evidence="4 9" id="KW-0720">Serine protease</keyword>
<reference evidence="12" key="2">
    <citation type="submission" date="2025-09" db="UniProtKB">
        <authorList>
            <consortium name="Ensembl"/>
        </authorList>
    </citation>
    <scope>IDENTIFICATION</scope>
</reference>
<dbReference type="CTD" id="43849"/>
<evidence type="ECO:0000256" key="4">
    <source>
        <dbReference type="ARBA" id="ARBA00022825"/>
    </source>
</evidence>
<dbReference type="Ensembl" id="ENSPTIT00000026486.1">
    <property type="protein sequence ID" value="ENSPTIP00000022084.1"/>
    <property type="gene ID" value="ENSPTIG00000018999.1"/>
</dbReference>
<dbReference type="EC" id="3.4.21.35" evidence="8"/>
<dbReference type="PROSITE" id="PS50240">
    <property type="entry name" value="TRYPSIN_DOM"/>
    <property type="match status" value="1"/>
</dbReference>
<dbReference type="InterPro" id="IPR018114">
    <property type="entry name" value="TRYPSIN_HIS"/>
</dbReference>
<evidence type="ECO:0000256" key="10">
    <source>
        <dbReference type="SAM" id="SignalP"/>
    </source>
</evidence>
<dbReference type="AlphaFoldDB" id="A0A8C9KQF7"/>
<dbReference type="SMART" id="SM00020">
    <property type="entry name" value="Tryp_SPc"/>
    <property type="match status" value="1"/>
</dbReference>
<dbReference type="GeneTree" id="ENSGT01020000230389"/>
<dbReference type="Gene3D" id="2.40.10.10">
    <property type="entry name" value="Trypsin-like serine proteases"/>
    <property type="match status" value="2"/>
</dbReference>
<name>A0A8C9KQF7_PANTA</name>
<dbReference type="InterPro" id="IPR009003">
    <property type="entry name" value="Peptidase_S1_PA"/>
</dbReference>
<evidence type="ECO:0000256" key="2">
    <source>
        <dbReference type="ARBA" id="ARBA00022670"/>
    </source>
</evidence>
<dbReference type="InterPro" id="IPR001254">
    <property type="entry name" value="Trypsin_dom"/>
</dbReference>
<dbReference type="PANTHER" id="PTHR24271:SF63">
    <property type="entry name" value="KALLIKREIN-12"/>
    <property type="match status" value="1"/>
</dbReference>
<dbReference type="GO" id="GO:0006508">
    <property type="term" value="P:proteolysis"/>
    <property type="evidence" value="ECO:0007669"/>
    <property type="project" value="UniProtKB-KW"/>
</dbReference>